<sequence>MPLVESLRTEFQQLIVVRLEELVRPLREEASTIKLWLARVANHLECDGIHEERTSIPNMAELFGPCSPVRRSPTPSILTSLAAACKPTDSLACEDTCVNISDSSIDNTIARVPIAEIHKETGPITNDVAACLLDKEKPTEQDIEVPSRASTSQMHPDSPIDQKLVEAASSIKEFVLVEDASDDEEAISDTHVAVEDPIFHITIEEGPIQSTFEIKEKEARLSEDPSIQEVSSVAITDWKGEEPTCLPLCPPSPLTTTARRRPKSYDRSSLRRSARLAQLSVLKELGIVGNDGKLKDDAIQDYADRLKDCLPPYLLKSLMGLKGRAFWDFIAEVSLLVR</sequence>
<evidence type="ECO:0000313" key="3">
    <source>
        <dbReference type="Proteomes" id="UP001497457"/>
    </source>
</evidence>
<dbReference type="Proteomes" id="UP001497457">
    <property type="component" value="Chromosome 5rd"/>
</dbReference>
<dbReference type="EMBL" id="OZ075115">
    <property type="protein sequence ID" value="CAL5063876.1"/>
    <property type="molecule type" value="Genomic_DNA"/>
</dbReference>
<reference evidence="3" key="1">
    <citation type="submission" date="2024-06" db="EMBL/GenBank/DDBJ databases">
        <authorList>
            <person name="Ryan C."/>
        </authorList>
    </citation>
    <scope>NUCLEOTIDE SEQUENCE [LARGE SCALE GENOMIC DNA]</scope>
</reference>
<reference evidence="2 3" key="2">
    <citation type="submission" date="2024-10" db="EMBL/GenBank/DDBJ databases">
        <authorList>
            <person name="Ryan C."/>
        </authorList>
    </citation>
    <scope>NUCLEOTIDE SEQUENCE [LARGE SCALE GENOMIC DNA]</scope>
</reference>
<evidence type="ECO:0000313" key="2">
    <source>
        <dbReference type="EMBL" id="CAL5063876.1"/>
    </source>
</evidence>
<proteinExistence type="predicted"/>
<evidence type="ECO:0000256" key="1">
    <source>
        <dbReference type="SAM" id="MobiDB-lite"/>
    </source>
</evidence>
<feature type="region of interest" description="Disordered" evidence="1">
    <location>
        <begin position="138"/>
        <end position="157"/>
    </location>
</feature>
<protein>
    <submittedName>
        <fullName evidence="2">Uncharacterized protein</fullName>
    </submittedName>
</protein>
<accession>A0ABC9EVW4</accession>
<keyword evidence="3" id="KW-1185">Reference proteome</keyword>
<name>A0ABC9EVW4_9POAL</name>
<organism evidence="2 3">
    <name type="scientific">Urochloa decumbens</name>
    <dbReference type="NCBI Taxonomy" id="240449"/>
    <lineage>
        <taxon>Eukaryota</taxon>
        <taxon>Viridiplantae</taxon>
        <taxon>Streptophyta</taxon>
        <taxon>Embryophyta</taxon>
        <taxon>Tracheophyta</taxon>
        <taxon>Spermatophyta</taxon>
        <taxon>Magnoliopsida</taxon>
        <taxon>Liliopsida</taxon>
        <taxon>Poales</taxon>
        <taxon>Poaceae</taxon>
        <taxon>PACMAD clade</taxon>
        <taxon>Panicoideae</taxon>
        <taxon>Panicodae</taxon>
        <taxon>Paniceae</taxon>
        <taxon>Melinidinae</taxon>
        <taxon>Urochloa</taxon>
    </lineage>
</organism>
<dbReference type="AlphaFoldDB" id="A0ABC9EVW4"/>
<gene>
    <name evidence="2" type="ORF">URODEC1_LOCUS99133</name>
</gene>